<organism evidence="1 2">
    <name type="scientific">Candidatus Lloydbacteria bacterium RIFCSPLOWO2_01_FULL_50_20</name>
    <dbReference type="NCBI Taxonomy" id="1798665"/>
    <lineage>
        <taxon>Bacteria</taxon>
        <taxon>Candidatus Lloydiibacteriota</taxon>
    </lineage>
</organism>
<sequence>MKMKMNMSELGQFQKDTLETLDILYKNFLIQEKNTIEVFLGDFRTDGIYPETFFDTVRTLKKQGVEIMEYDREDTLGEEYLVGARNTPCCEVRLPEDFEEVYKKLTAQFRDQPEQNKKDGQPIKTEKTSIVIDEECGIYRKDDRKKIYPISGARKNYVISIYKNKGTMDELRAIKNQSESIISAGIAKINKTVRDKLSVDVDLIVHQKTAGKYMINKQGFSFTAPNHIE</sequence>
<dbReference type="AlphaFoldDB" id="A0A1G2DJQ1"/>
<accession>A0A1G2DJQ1</accession>
<name>A0A1G2DJQ1_9BACT</name>
<dbReference type="EMBL" id="MHLP01000002">
    <property type="protein sequence ID" value="OGZ13849.1"/>
    <property type="molecule type" value="Genomic_DNA"/>
</dbReference>
<comment type="caution">
    <text evidence="1">The sequence shown here is derived from an EMBL/GenBank/DDBJ whole genome shotgun (WGS) entry which is preliminary data.</text>
</comment>
<evidence type="ECO:0000313" key="1">
    <source>
        <dbReference type="EMBL" id="OGZ13849.1"/>
    </source>
</evidence>
<reference evidence="1 2" key="1">
    <citation type="journal article" date="2016" name="Nat. Commun.">
        <title>Thousands of microbial genomes shed light on interconnected biogeochemical processes in an aquifer system.</title>
        <authorList>
            <person name="Anantharaman K."/>
            <person name="Brown C.T."/>
            <person name="Hug L.A."/>
            <person name="Sharon I."/>
            <person name="Castelle C.J."/>
            <person name="Probst A.J."/>
            <person name="Thomas B.C."/>
            <person name="Singh A."/>
            <person name="Wilkins M.J."/>
            <person name="Karaoz U."/>
            <person name="Brodie E.L."/>
            <person name="Williams K.H."/>
            <person name="Hubbard S.S."/>
            <person name="Banfield J.F."/>
        </authorList>
    </citation>
    <scope>NUCLEOTIDE SEQUENCE [LARGE SCALE GENOMIC DNA]</scope>
</reference>
<evidence type="ECO:0000313" key="2">
    <source>
        <dbReference type="Proteomes" id="UP000178534"/>
    </source>
</evidence>
<dbReference type="Proteomes" id="UP000178534">
    <property type="component" value="Unassembled WGS sequence"/>
</dbReference>
<gene>
    <name evidence="1" type="ORF">A2942_02835</name>
</gene>
<protein>
    <submittedName>
        <fullName evidence="1">Uncharacterized protein</fullName>
    </submittedName>
</protein>
<proteinExistence type="predicted"/>